<organism evidence="3 4">
    <name type="scientific">Platanthera guangdongensis</name>
    <dbReference type="NCBI Taxonomy" id="2320717"/>
    <lineage>
        <taxon>Eukaryota</taxon>
        <taxon>Viridiplantae</taxon>
        <taxon>Streptophyta</taxon>
        <taxon>Embryophyta</taxon>
        <taxon>Tracheophyta</taxon>
        <taxon>Spermatophyta</taxon>
        <taxon>Magnoliopsida</taxon>
        <taxon>Liliopsida</taxon>
        <taxon>Asparagales</taxon>
        <taxon>Orchidaceae</taxon>
        <taxon>Orchidoideae</taxon>
        <taxon>Orchideae</taxon>
        <taxon>Orchidinae</taxon>
        <taxon>Platanthera</taxon>
    </lineage>
</organism>
<dbReference type="EMBL" id="JBBWWR010000013">
    <property type="protein sequence ID" value="KAK8956047.1"/>
    <property type="molecule type" value="Genomic_DNA"/>
</dbReference>
<sequence length="167" mass="18185">MLGYGYSYGKENAISAMIFDVLGGNRESPHIPSRRTDWASPVRLRSGRDRTNWEFSSAHTNSPSFAKQTPATDCHELGGFPSAVEVGKSFFPRCSAVLDKIMDDDLTDFASFGSSASSEHMKTYLELLDIVNRAFSADKEKLGKSALSPASSVTSAGPARKRSRVRA</sequence>
<dbReference type="InterPro" id="IPR044292">
    <property type="entry name" value="NPR"/>
</dbReference>
<evidence type="ECO:0000259" key="2">
    <source>
        <dbReference type="Pfam" id="PF12313"/>
    </source>
</evidence>
<reference evidence="3 4" key="1">
    <citation type="journal article" date="2022" name="Nat. Plants">
        <title>Genomes of leafy and leafless Platanthera orchids illuminate the evolution of mycoheterotrophy.</title>
        <authorList>
            <person name="Li M.H."/>
            <person name="Liu K.W."/>
            <person name="Li Z."/>
            <person name="Lu H.C."/>
            <person name="Ye Q.L."/>
            <person name="Zhang D."/>
            <person name="Wang J.Y."/>
            <person name="Li Y.F."/>
            <person name="Zhong Z.M."/>
            <person name="Liu X."/>
            <person name="Yu X."/>
            <person name="Liu D.K."/>
            <person name="Tu X.D."/>
            <person name="Liu B."/>
            <person name="Hao Y."/>
            <person name="Liao X.Y."/>
            <person name="Jiang Y.T."/>
            <person name="Sun W.H."/>
            <person name="Chen J."/>
            <person name="Chen Y.Q."/>
            <person name="Ai Y."/>
            <person name="Zhai J.W."/>
            <person name="Wu S.S."/>
            <person name="Zhou Z."/>
            <person name="Hsiao Y.Y."/>
            <person name="Wu W.L."/>
            <person name="Chen Y.Y."/>
            <person name="Lin Y.F."/>
            <person name="Hsu J.L."/>
            <person name="Li C.Y."/>
            <person name="Wang Z.W."/>
            <person name="Zhao X."/>
            <person name="Zhong W.Y."/>
            <person name="Ma X.K."/>
            <person name="Ma L."/>
            <person name="Huang J."/>
            <person name="Chen G.Z."/>
            <person name="Huang M.Z."/>
            <person name="Huang L."/>
            <person name="Peng D.H."/>
            <person name="Luo Y.B."/>
            <person name="Zou S.Q."/>
            <person name="Chen S.P."/>
            <person name="Lan S."/>
            <person name="Tsai W.C."/>
            <person name="Van de Peer Y."/>
            <person name="Liu Z.J."/>
        </authorList>
    </citation>
    <scope>NUCLEOTIDE SEQUENCE [LARGE SCALE GENOMIC DNA]</scope>
    <source>
        <strain evidence="3">Lor288</strain>
    </source>
</reference>
<evidence type="ECO:0000313" key="3">
    <source>
        <dbReference type="EMBL" id="KAK8956047.1"/>
    </source>
</evidence>
<feature type="region of interest" description="Disordered" evidence="1">
    <location>
        <begin position="142"/>
        <end position="167"/>
    </location>
</feature>
<proteinExistence type="predicted"/>
<protein>
    <submittedName>
        <fullName evidence="3">Regulatory protein NPR1</fullName>
    </submittedName>
</protein>
<feature type="domain" description="NPR1/NIM1-like C-terminal" evidence="2">
    <location>
        <begin position="82"/>
        <end position="153"/>
    </location>
</feature>
<evidence type="ECO:0000256" key="1">
    <source>
        <dbReference type="SAM" id="MobiDB-lite"/>
    </source>
</evidence>
<accession>A0ABR2M149</accession>
<dbReference type="PANTHER" id="PTHR46475:SF1">
    <property type="entry name" value="REGULATORY PROTEIN NPR2"/>
    <property type="match status" value="1"/>
</dbReference>
<comment type="caution">
    <text evidence="3">The sequence shown here is derived from an EMBL/GenBank/DDBJ whole genome shotgun (WGS) entry which is preliminary data.</text>
</comment>
<dbReference type="Proteomes" id="UP001412067">
    <property type="component" value="Unassembled WGS sequence"/>
</dbReference>
<dbReference type="Pfam" id="PF12313">
    <property type="entry name" value="NPR1_like_C"/>
    <property type="match status" value="1"/>
</dbReference>
<evidence type="ECO:0000313" key="4">
    <source>
        <dbReference type="Proteomes" id="UP001412067"/>
    </source>
</evidence>
<gene>
    <name evidence="3" type="primary">NPR1</name>
    <name evidence="3" type="ORF">KSP40_PGU015774</name>
</gene>
<dbReference type="InterPro" id="IPR021094">
    <property type="entry name" value="NPR1/NIM1-like_C"/>
</dbReference>
<name>A0ABR2M149_9ASPA</name>
<dbReference type="PANTHER" id="PTHR46475">
    <property type="entry name" value="REGULATORY PROTEIN NPR3"/>
    <property type="match status" value="1"/>
</dbReference>
<keyword evidence="4" id="KW-1185">Reference proteome</keyword>